<dbReference type="EMBL" id="VOXD01000013">
    <property type="protein sequence ID" value="TXF89544.1"/>
    <property type="molecule type" value="Genomic_DNA"/>
</dbReference>
<feature type="compositionally biased region" description="Basic residues" evidence="1">
    <location>
        <begin position="2013"/>
        <end position="2023"/>
    </location>
</feature>
<feature type="region of interest" description="Disordered" evidence="1">
    <location>
        <begin position="84"/>
        <end position="103"/>
    </location>
</feature>
<dbReference type="Proteomes" id="UP000321907">
    <property type="component" value="Unassembled WGS sequence"/>
</dbReference>
<evidence type="ECO:0000256" key="1">
    <source>
        <dbReference type="SAM" id="MobiDB-lite"/>
    </source>
</evidence>
<dbReference type="Pfam" id="PF14349">
    <property type="entry name" value="SprA_N"/>
    <property type="match status" value="2"/>
</dbReference>
<feature type="compositionally biased region" description="Low complexity" evidence="1">
    <location>
        <begin position="1221"/>
        <end position="1232"/>
    </location>
</feature>
<dbReference type="NCBIfam" id="TIGR04189">
    <property type="entry name" value="surface_SprA"/>
    <property type="match status" value="1"/>
</dbReference>
<feature type="region of interest" description="Disordered" evidence="1">
    <location>
        <begin position="2011"/>
        <end position="2048"/>
    </location>
</feature>
<evidence type="ECO:0000313" key="4">
    <source>
        <dbReference type="EMBL" id="TXF89544.1"/>
    </source>
</evidence>
<feature type="domain" description="Gliding motility protein SprA N-terminal" evidence="3">
    <location>
        <begin position="1177"/>
        <end position="1715"/>
    </location>
</feature>
<evidence type="ECO:0000313" key="5">
    <source>
        <dbReference type="Proteomes" id="UP000321907"/>
    </source>
</evidence>
<feature type="region of interest" description="Disordered" evidence="1">
    <location>
        <begin position="2439"/>
        <end position="2470"/>
    </location>
</feature>
<sequence>MNKTLLFLLCCFAISSLNFAYAPLFTGFDKEEEDAVIQLFKKITYQPLPDKVKSENLPGYIDPAGLATTLFPLGGAADTIPPIQDRDRDFITDPNRNPVDLRDPANVTRTVEYDPATGNYIVREKIGNLDFRPPTTLTFEEYFKYREEKDKQDYFRSLGGVGLGDASVTATDPLDEIELDPDLINNLFGGTEIDIQPKGGVDLSFGVNYQFQDNPFIVERFRKNTIFDFDMDIQMNVTGQIGDKLKLNTNYNTGATFNFDNQIKLDYNSEAFSEDDILRKIEAGDVSLPLRGSLIEGAQSLFGLKTELQFGHLKLTAIASQQRSQREKLTIEGGAQLAEYEVYADSYDENRHFFLSHFNRNVYEEALSNLPQINSLFHAENIEVWITNDRNDVLDVRDIVAFADLAEPDADFLTNPDAVRPFGSPEYEQLCPSDVSLPDNGANDLYSKLVNAGDQVRDIDRAVSTLQSARFGLEPIRDFEKVSARKLTAREYTVHPELGFISLNINVQPDQVVAVSYRYKYNGNIFKVGELSVNTDNSNNGTLSNTTSSQEDTSAFANQVLFTKMLKSSTQRVGLPTWDLMMKNVYSLGAYQVNQEDFRLDIQYEDPGEGFKRFLPVPVDGIPGLPLIRAFNLDRLNTQLDPVPDGVFDFVPGITINPTTGRIYFPVLEPFGSDLAELLDPEDRDQFVYQELYDSTIFQAQEFPEKNRFAIRGSYKSSVQSEISLGAFNIPAGSVRVTAGGALLEEGRDYSVDYSTGRVRILNDAILSSGVPINVSFEDNTVFSLQTKTMLGLRADYEVSDKLSLGGTFMQLFERPFTQKVNIGEDPINNKIYGFDATFQTESGWLTRMVDKLPLFSTSAPSNISLTAETAWLRPGHSKAINKAQGEKEGIVYLDDFEGTASPIDLKTPVQSWYLASVPQNDAGNNNPLFPEAQQEGLVTGANRALLNWYRLEPNSRTGVEGADENVYTSAVPQQEVFPNLDIPLSQRAQTQFFTFDMSYSPNIRGQYNFDTPAGYPGFTSGAFLENDPISPVKLVDPETRWGGIMREMRTPDFQSSNIEFIEFWMLSPFLDPNNANLPADDGVDKQGTLYINLGNVSEDILKDSRKAFENGLPGPINPNRPVDETVWGRVPVSQQITLGFDNDPATRELQDVGLDCIGDSLEQITFSEYLNAFAGLSAGGFQALQADPSNDNFYYFNNDRYTAGDDLLTRYRGWNGMEGNSAANTGSSSSSVRESTTNLPDAEDLNQDNTLNESESYFQYEIPFVRSGTDAREFDREATPFITDQLEAANGRIWYRFRIPLNSDQKTAVGGIQDFRSIRFMRMYMHDFRAPVTLRFAEFELVRNSWRRYTRDFQSGPAIGGEGSTEFNIDAVNIEENSSRQPFNYVLPAGIRREQSLGVVNTLQNEQSLTMKVQNLQPGARRAIFKYTDTDLRVYDKLRMFVHAEALGDSRFQRPDTGQLILFMRMGSDFEQNYYEYEVPLELSDTSGLQMILDSLGDANAQNQYLNGSAYSEEVWKPRNEVNLPLELLRDLKLERNNTNVPLSQEYSQEFEPFTDPDEYGAADPIRNVRHTIRVKGNPNLGYVKVFMIGLKNRDDLNNNGISSEVWINELRLEGLDERGGVAGIARADIQLADLGNITAAANYSSIGFGALDDNVTERNRESTYGYDLAGNFALDKFLPQKWGVRLPLYLQHSKTVSTPEYDPYDLDIKLEDKINATDDSNIQDSLREQAREINKISALALNNVGITPATRRTKPSPLDPANISVSYGVTKTERSDPFIESEVVKDHTGALDYTFSRGRGGSIEPFKGIKSKYLKLISEININPLPNSFTFANVINRSFATTKYRFADVNPEFNTFYNKRFTWDRTYDVRWDLTRSIKLGFNANMSATIDEPDENRLLQFDEAERDQIRKDSIWENLLNGGRPKLYTHGLNASYQLPLRYLPFLDFVDVRANYLANYTWNASPLSLTGEDTPGGSSLGNTIQNSQSRQITANLNFEKFYDQFDFLRQINRPQRRRPTTRTRTRNEDPDSKEEPKKRERTKSSGPSATTRALIRPLLALRSVRVNYSEDFETVIPGFLPEPDFFGQSAGFKSPGWGFVAGFQPKIRELAQSDWGGSDDYLNELGEDGYLTVNPLFSQEVIQNYTRRWDGSATIEPFKDFRLELSIDRTFTENYSETFKVLSKDPTLQFFNHTIPIRDGALTFSNGGASSLFKQDTTVLNDLFETFEANRLVVSQRLGRSGDNPNTLHSDPLLAQQGYAFGYGPNQQDVLLPAFLAAYRGEDANTVSLNPFDLKASPNWRFSWTGLDKIGNLGEIFRRVNIQHGFQSTFSISSYGTSLDYLDALSEATQPEFIGYDTVSLNYFPRIEIPNITESKSFAPLFSIEAEMQNGLSVNFAYQSQDNRSINIVNKLLSEQVSKEVVGGFGIVLSDVQIGFLQGKTKKRRSSREQEEQSQRGGQRRGGSSSGGRLNVSDMDVQFNFSLRDGKTYASTLSTSDRLIVEGSRVFTLAPSVEYQVNNLLSLRAFFDYRKTTPFNPLGFPQTAASGGMVVRFQLQ</sequence>
<keyword evidence="2" id="KW-0732">Signal</keyword>
<dbReference type="RefSeq" id="WP_147930618.1">
    <property type="nucleotide sequence ID" value="NZ_VOXD01000013.1"/>
</dbReference>
<evidence type="ECO:0000256" key="2">
    <source>
        <dbReference type="SAM" id="SignalP"/>
    </source>
</evidence>
<reference evidence="4 5" key="1">
    <citation type="submission" date="2019-08" db="EMBL/GenBank/DDBJ databases">
        <title>Lewinella sp. strain SSH13 Genome sequencing and assembly.</title>
        <authorList>
            <person name="Kim I."/>
        </authorList>
    </citation>
    <scope>NUCLEOTIDE SEQUENCE [LARGE SCALE GENOMIC DNA]</scope>
    <source>
        <strain evidence="4 5">SSH13</strain>
    </source>
</reference>
<dbReference type="InterPro" id="IPR025684">
    <property type="entry name" value="SprA_N_dom"/>
</dbReference>
<proteinExistence type="predicted"/>
<accession>A0A5C7FGP6</accession>
<feature type="domain" description="Gliding motility protein SprA N-terminal" evidence="3">
    <location>
        <begin position="106"/>
        <end position="393"/>
    </location>
</feature>
<organism evidence="4 5">
    <name type="scientific">Neolewinella aurantiaca</name>
    <dbReference type="NCBI Taxonomy" id="2602767"/>
    <lineage>
        <taxon>Bacteria</taxon>
        <taxon>Pseudomonadati</taxon>
        <taxon>Bacteroidota</taxon>
        <taxon>Saprospiria</taxon>
        <taxon>Saprospirales</taxon>
        <taxon>Lewinellaceae</taxon>
        <taxon>Neolewinella</taxon>
    </lineage>
</organism>
<gene>
    <name evidence="4" type="primary">sprA</name>
    <name evidence="4" type="ORF">FUA23_10085</name>
</gene>
<comment type="caution">
    <text evidence="4">The sequence shown here is derived from an EMBL/GenBank/DDBJ whole genome shotgun (WGS) entry which is preliminary data.</text>
</comment>
<name>A0A5C7FGP6_9BACT</name>
<dbReference type="InterPro" id="IPR026377">
    <property type="entry name" value="Cell_surface_SprA"/>
</dbReference>
<evidence type="ECO:0000259" key="3">
    <source>
        <dbReference type="Pfam" id="PF14349"/>
    </source>
</evidence>
<feature type="region of interest" description="Disordered" evidence="1">
    <location>
        <begin position="1221"/>
        <end position="1249"/>
    </location>
</feature>
<keyword evidence="5" id="KW-1185">Reference proteome</keyword>
<feature type="signal peptide" evidence="2">
    <location>
        <begin position="1"/>
        <end position="20"/>
    </location>
</feature>
<protein>
    <submittedName>
        <fullName evidence="4">Cell surface protein SprA</fullName>
    </submittedName>
</protein>
<dbReference type="OrthoDB" id="9806090at2"/>
<feature type="compositionally biased region" description="Basic and acidic residues" evidence="1">
    <location>
        <begin position="2024"/>
        <end position="2037"/>
    </location>
</feature>
<feature type="chain" id="PRO_5022959678" evidence="2">
    <location>
        <begin position="21"/>
        <end position="2555"/>
    </location>
</feature>